<gene>
    <name evidence="2" type="ORF">QN277_019678</name>
</gene>
<dbReference type="Proteomes" id="UP001293593">
    <property type="component" value="Unassembled WGS sequence"/>
</dbReference>
<protein>
    <submittedName>
        <fullName evidence="2">Uncharacterized protein</fullName>
    </submittedName>
</protein>
<accession>A0AAE1JMC6</accession>
<evidence type="ECO:0000313" key="2">
    <source>
        <dbReference type="EMBL" id="KAK4270913.1"/>
    </source>
</evidence>
<dbReference type="AlphaFoldDB" id="A0AAE1JMC6"/>
<sequence>MLQSLKTLRNLENQVGQLATVLNNRPSGSLPSDIEVPRIQGKEEVKLIELQSGKSLEPMRITKQPTVVADPKFGKEKEG</sequence>
<comment type="caution">
    <text evidence="2">The sequence shown here is derived from an EMBL/GenBank/DDBJ whole genome shotgun (WGS) entry which is preliminary data.</text>
</comment>
<proteinExistence type="predicted"/>
<dbReference type="EMBL" id="JAWXYG010000005">
    <property type="protein sequence ID" value="KAK4270913.1"/>
    <property type="molecule type" value="Genomic_DNA"/>
</dbReference>
<feature type="region of interest" description="Disordered" evidence="1">
    <location>
        <begin position="56"/>
        <end position="79"/>
    </location>
</feature>
<keyword evidence="3" id="KW-1185">Reference proteome</keyword>
<evidence type="ECO:0000256" key="1">
    <source>
        <dbReference type="SAM" id="MobiDB-lite"/>
    </source>
</evidence>
<name>A0AAE1JMC6_9FABA</name>
<reference evidence="2" key="1">
    <citation type="submission" date="2023-10" db="EMBL/GenBank/DDBJ databases">
        <title>Chromosome-level genome of the transformable northern wattle, Acacia crassicarpa.</title>
        <authorList>
            <person name="Massaro I."/>
            <person name="Sinha N.R."/>
            <person name="Poethig S."/>
            <person name="Leichty A.R."/>
        </authorList>
    </citation>
    <scope>NUCLEOTIDE SEQUENCE</scope>
    <source>
        <strain evidence="2">Acra3RX</strain>
        <tissue evidence="2">Leaf</tissue>
    </source>
</reference>
<organism evidence="2 3">
    <name type="scientific">Acacia crassicarpa</name>
    <name type="common">northern wattle</name>
    <dbReference type="NCBI Taxonomy" id="499986"/>
    <lineage>
        <taxon>Eukaryota</taxon>
        <taxon>Viridiplantae</taxon>
        <taxon>Streptophyta</taxon>
        <taxon>Embryophyta</taxon>
        <taxon>Tracheophyta</taxon>
        <taxon>Spermatophyta</taxon>
        <taxon>Magnoliopsida</taxon>
        <taxon>eudicotyledons</taxon>
        <taxon>Gunneridae</taxon>
        <taxon>Pentapetalae</taxon>
        <taxon>rosids</taxon>
        <taxon>fabids</taxon>
        <taxon>Fabales</taxon>
        <taxon>Fabaceae</taxon>
        <taxon>Caesalpinioideae</taxon>
        <taxon>mimosoid clade</taxon>
        <taxon>Acacieae</taxon>
        <taxon>Acacia</taxon>
    </lineage>
</organism>
<evidence type="ECO:0000313" key="3">
    <source>
        <dbReference type="Proteomes" id="UP001293593"/>
    </source>
</evidence>